<dbReference type="Pfam" id="PF18759">
    <property type="entry name" value="Plavaka"/>
    <property type="match status" value="1"/>
</dbReference>
<name>A0AAD7EER0_9AGAR</name>
<dbReference type="AlphaFoldDB" id="A0AAD7EER0"/>
<reference evidence="1" key="1">
    <citation type="submission" date="2023-03" db="EMBL/GenBank/DDBJ databases">
        <title>Massive genome expansion in bonnet fungi (Mycena s.s.) driven by repeated elements and novel gene families across ecological guilds.</title>
        <authorList>
            <consortium name="Lawrence Berkeley National Laboratory"/>
            <person name="Harder C.B."/>
            <person name="Miyauchi S."/>
            <person name="Viragh M."/>
            <person name="Kuo A."/>
            <person name="Thoen E."/>
            <person name="Andreopoulos B."/>
            <person name="Lu D."/>
            <person name="Skrede I."/>
            <person name="Drula E."/>
            <person name="Henrissat B."/>
            <person name="Morin E."/>
            <person name="Kohler A."/>
            <person name="Barry K."/>
            <person name="LaButti K."/>
            <person name="Morin E."/>
            <person name="Salamov A."/>
            <person name="Lipzen A."/>
            <person name="Mereny Z."/>
            <person name="Hegedus B."/>
            <person name="Baldrian P."/>
            <person name="Stursova M."/>
            <person name="Weitz H."/>
            <person name="Taylor A."/>
            <person name="Grigoriev I.V."/>
            <person name="Nagy L.G."/>
            <person name="Martin F."/>
            <person name="Kauserud H."/>
        </authorList>
    </citation>
    <scope>NUCLEOTIDE SEQUENCE</scope>
    <source>
        <strain evidence="1">CBHHK002</strain>
    </source>
</reference>
<organism evidence="1 2">
    <name type="scientific">Mycena albidolilacea</name>
    <dbReference type="NCBI Taxonomy" id="1033008"/>
    <lineage>
        <taxon>Eukaryota</taxon>
        <taxon>Fungi</taxon>
        <taxon>Dikarya</taxon>
        <taxon>Basidiomycota</taxon>
        <taxon>Agaricomycotina</taxon>
        <taxon>Agaricomycetes</taxon>
        <taxon>Agaricomycetidae</taxon>
        <taxon>Agaricales</taxon>
        <taxon>Marasmiineae</taxon>
        <taxon>Mycenaceae</taxon>
        <taxon>Mycena</taxon>
    </lineage>
</organism>
<dbReference type="EMBL" id="JARIHO010000060">
    <property type="protein sequence ID" value="KAJ7315741.1"/>
    <property type="molecule type" value="Genomic_DNA"/>
</dbReference>
<proteinExistence type="predicted"/>
<dbReference type="Proteomes" id="UP001218218">
    <property type="component" value="Unassembled WGS sequence"/>
</dbReference>
<evidence type="ECO:0000313" key="2">
    <source>
        <dbReference type="Proteomes" id="UP001218218"/>
    </source>
</evidence>
<evidence type="ECO:0000313" key="1">
    <source>
        <dbReference type="EMBL" id="KAJ7315741.1"/>
    </source>
</evidence>
<dbReference type="InterPro" id="IPR041078">
    <property type="entry name" value="Plavaka"/>
</dbReference>
<sequence length="876" mass="98294">MEEVEDEDCVYVEEFPKACQAGATFGDGPTIFQKIRDDQVMNGDEILGPFENDDEWELAKWLIKNVGHNQMEAFLKLPIIQGIGTAYSSKADLLEAVDDLPGGVGWKLEKVVLRGDLQDDSGSDVVETLELWYRDPVDCIRELMGNPAFRNVMQYAPQKVFEDAEGRSEVINEMWTAAWWWKLQKLLPPGATIAPIILSSDKTKLSNFRGDQSAWPVYLTIGNISKDIRRQANSHATILVGYLPVGKFSGYSDKARQAVRYRTFHHCMSVITRSLISAGKDGIDMTCSDGYVRWVWPILAAYVADYPEQCLVANCMENRCPGCKCKPGNRGSHQPADPRDQAETLKLLQEHQSGFKNPSTAAESKADYDELGLRPVYAPFWADLPHSDIFQAFTPDLLHQLHKGVFKDHLVKWCTKIVGEKEVDARFRAMTSHPELRHFKNGIASVSQWTGNEHKAMEKVFISVVAGAAPERVVGAARAILDFISYSSLQSHTTASLAGLAKSLDDFHVYKDIFIDLEARLPKHFNIPKIHAMEHYVALIRLFGSADGFNTESPERLHIDYAKNAYRASNKRDYIIQMTQWLRRQEAVDRFTLYLEWMRNGAYKPGQDVSRIPVSPVDDTDGVVVTSTPMAPTTPAAPKVVQTYRIAKLHPAALSNIPAAEIIAGHAAGYFLEAVMTYISPHSPLIPQPYDQFNLYKRLTLSLPAIPEASANKRQNVVRASPPVPARGTRSTAQPAHLDFALVRTGEENDKTAGTALQGLRVAHVKALFQLPQVYGLVTAHPLAYVEWYTPFSIPDPVTGLFTIRRSTRNHHVYGEIIGVDRIVRNCHLLPKYGRKKDTTWTTDNVVERCTAFFPNPYSDTHSFCLFRVGKRMYSV</sequence>
<comment type="caution">
    <text evidence="1">The sequence shown here is derived from an EMBL/GenBank/DDBJ whole genome shotgun (WGS) entry which is preliminary data.</text>
</comment>
<gene>
    <name evidence="1" type="ORF">DFH08DRAFT_715308</name>
</gene>
<accession>A0AAD7EER0</accession>
<keyword evidence="2" id="KW-1185">Reference proteome</keyword>
<protein>
    <submittedName>
        <fullName evidence="1">Uncharacterized protein</fullName>
    </submittedName>
</protein>